<sequence>MGSKTSRHGTCPTCGQPTKPDGHPAFDPRALTVAIEQGRPICQHGEDLSRTTSQGLPACALCRHSLATPPPPASRPVVGAQDTLDYHTLRLVED</sequence>
<feature type="region of interest" description="Disordered" evidence="1">
    <location>
        <begin position="1"/>
        <end position="27"/>
    </location>
</feature>
<name>A0ABW5XE41_9MICO</name>
<protein>
    <submittedName>
        <fullName evidence="2">Uncharacterized protein</fullName>
    </submittedName>
</protein>
<dbReference type="RefSeq" id="WP_377465779.1">
    <property type="nucleotide sequence ID" value="NZ_JBHUOP010000002.1"/>
</dbReference>
<organism evidence="2 3">
    <name type="scientific">Populibacterium corticicola</name>
    <dbReference type="NCBI Taxonomy" id="1812826"/>
    <lineage>
        <taxon>Bacteria</taxon>
        <taxon>Bacillati</taxon>
        <taxon>Actinomycetota</taxon>
        <taxon>Actinomycetes</taxon>
        <taxon>Micrococcales</taxon>
        <taxon>Jonesiaceae</taxon>
        <taxon>Populibacterium</taxon>
    </lineage>
</organism>
<evidence type="ECO:0000313" key="3">
    <source>
        <dbReference type="Proteomes" id="UP001597391"/>
    </source>
</evidence>
<dbReference type="Proteomes" id="UP001597391">
    <property type="component" value="Unassembled WGS sequence"/>
</dbReference>
<evidence type="ECO:0000313" key="2">
    <source>
        <dbReference type="EMBL" id="MFD2840107.1"/>
    </source>
</evidence>
<evidence type="ECO:0000256" key="1">
    <source>
        <dbReference type="SAM" id="MobiDB-lite"/>
    </source>
</evidence>
<dbReference type="EMBL" id="JBHUOP010000002">
    <property type="protein sequence ID" value="MFD2840107.1"/>
    <property type="molecule type" value="Genomic_DNA"/>
</dbReference>
<reference evidence="3" key="1">
    <citation type="journal article" date="2019" name="Int. J. Syst. Evol. Microbiol.">
        <title>The Global Catalogue of Microorganisms (GCM) 10K type strain sequencing project: providing services to taxonomists for standard genome sequencing and annotation.</title>
        <authorList>
            <consortium name="The Broad Institute Genomics Platform"/>
            <consortium name="The Broad Institute Genome Sequencing Center for Infectious Disease"/>
            <person name="Wu L."/>
            <person name="Ma J."/>
        </authorList>
    </citation>
    <scope>NUCLEOTIDE SEQUENCE [LARGE SCALE GENOMIC DNA]</scope>
    <source>
        <strain evidence="3">KCTC 33576</strain>
    </source>
</reference>
<comment type="caution">
    <text evidence="2">The sequence shown here is derived from an EMBL/GenBank/DDBJ whole genome shotgun (WGS) entry which is preliminary data.</text>
</comment>
<keyword evidence="3" id="KW-1185">Reference proteome</keyword>
<gene>
    <name evidence="2" type="ORF">ACFSYH_05930</name>
</gene>
<proteinExistence type="predicted"/>
<accession>A0ABW5XE41</accession>